<evidence type="ECO:0000313" key="1">
    <source>
        <dbReference type="EMBL" id="EME78037.1"/>
    </source>
</evidence>
<dbReference type="AlphaFoldDB" id="M3AKP1"/>
<dbReference type="Proteomes" id="UP000016932">
    <property type="component" value="Unassembled WGS sequence"/>
</dbReference>
<gene>
    <name evidence="1" type="ORF">MYCFIDRAFT_79272</name>
</gene>
<dbReference type="RefSeq" id="XP_007931750.1">
    <property type="nucleotide sequence ID" value="XM_007933559.1"/>
</dbReference>
<dbReference type="InterPro" id="IPR038883">
    <property type="entry name" value="AN11006-like"/>
</dbReference>
<accession>M3AKP1</accession>
<proteinExistence type="predicted"/>
<sequence>MAQTLLQPRVGFLNLPAEVKNCVYELALHSDPDFILGSISRTQFGKLYDSNRLSPNILATCHQVCNKASPVLYGSNTFEIPPNMMLQFCNQIGNNAKHVRYLILSRSIPSQYPLGILSLLRLQGLCSLKLYLGPIPFGSSFRSP</sequence>
<dbReference type="HOGENOM" id="CLU_1797303_0_0_1"/>
<dbReference type="EMBL" id="KB446564">
    <property type="protein sequence ID" value="EME78037.1"/>
    <property type="molecule type" value="Genomic_DNA"/>
</dbReference>
<reference evidence="1 2" key="1">
    <citation type="journal article" date="2012" name="PLoS Pathog.">
        <title>Diverse lifestyles and strategies of plant pathogenesis encoded in the genomes of eighteen Dothideomycetes fungi.</title>
        <authorList>
            <person name="Ohm R.A."/>
            <person name="Feau N."/>
            <person name="Henrissat B."/>
            <person name="Schoch C.L."/>
            <person name="Horwitz B.A."/>
            <person name="Barry K.W."/>
            <person name="Condon B.J."/>
            <person name="Copeland A.C."/>
            <person name="Dhillon B."/>
            <person name="Glaser F."/>
            <person name="Hesse C.N."/>
            <person name="Kosti I."/>
            <person name="LaButti K."/>
            <person name="Lindquist E.A."/>
            <person name="Lucas S."/>
            <person name="Salamov A.A."/>
            <person name="Bradshaw R.E."/>
            <person name="Ciuffetti L."/>
            <person name="Hamelin R.C."/>
            <person name="Kema G.H.J."/>
            <person name="Lawrence C."/>
            <person name="Scott J.A."/>
            <person name="Spatafora J.W."/>
            <person name="Turgeon B.G."/>
            <person name="de Wit P.J.G.M."/>
            <person name="Zhong S."/>
            <person name="Goodwin S.B."/>
            <person name="Grigoriev I.V."/>
        </authorList>
    </citation>
    <scope>NUCLEOTIDE SEQUENCE [LARGE SCALE GENOMIC DNA]</scope>
    <source>
        <strain evidence="1 2">CIRAD86</strain>
    </source>
</reference>
<evidence type="ECO:0000313" key="2">
    <source>
        <dbReference type="Proteomes" id="UP000016932"/>
    </source>
</evidence>
<dbReference type="VEuPathDB" id="FungiDB:MYCFIDRAFT_79272"/>
<dbReference type="PANTHER" id="PTHR42085">
    <property type="entry name" value="F-BOX DOMAIN-CONTAINING PROTEIN"/>
    <property type="match status" value="1"/>
</dbReference>
<dbReference type="OrthoDB" id="3650371at2759"/>
<dbReference type="KEGG" id="pfj:MYCFIDRAFT_79272"/>
<name>M3AKP1_PSEFD</name>
<protein>
    <recommendedName>
        <fullName evidence="3">F-box domain-containing protein</fullName>
    </recommendedName>
</protein>
<dbReference type="PANTHER" id="PTHR42085:SF8">
    <property type="entry name" value="F-BOX DOMAIN-CONTAINING PROTEIN"/>
    <property type="match status" value="1"/>
</dbReference>
<evidence type="ECO:0008006" key="3">
    <source>
        <dbReference type="Google" id="ProtNLM"/>
    </source>
</evidence>
<keyword evidence="2" id="KW-1185">Reference proteome</keyword>
<organism evidence="1 2">
    <name type="scientific">Pseudocercospora fijiensis (strain CIRAD86)</name>
    <name type="common">Black leaf streak disease fungus</name>
    <name type="synonym">Mycosphaerella fijiensis</name>
    <dbReference type="NCBI Taxonomy" id="383855"/>
    <lineage>
        <taxon>Eukaryota</taxon>
        <taxon>Fungi</taxon>
        <taxon>Dikarya</taxon>
        <taxon>Ascomycota</taxon>
        <taxon>Pezizomycotina</taxon>
        <taxon>Dothideomycetes</taxon>
        <taxon>Dothideomycetidae</taxon>
        <taxon>Mycosphaerellales</taxon>
        <taxon>Mycosphaerellaceae</taxon>
        <taxon>Pseudocercospora</taxon>
    </lineage>
</organism>
<dbReference type="GeneID" id="19341573"/>